<dbReference type="EMBL" id="RYYR01000009">
    <property type="protein sequence ID" value="RUL53604.1"/>
    <property type="molecule type" value="Genomic_DNA"/>
</dbReference>
<sequence length="219" mass="25496">MWIFVFIILIGVCFAITLYIYDNSEFRKLTGYSFFSLFTDKKGRTAYKLVQSLHKSNGKNKVLLDISLPTTNHKIDAILVHQSGIYILNLQQFNGWIYGREQDEAWAEARHKNKLNKFTNPLIQNKLAILDLKELLSQPNSEHFHSIVVFSNDCSFRKVIIHSDNTDVLKMKELKSYWKHSTEVILSDDEISNIYNELKKYMKFNIANSKTVKSKVVPN</sequence>
<gene>
    <name evidence="2" type="ORF">EK386_08540</name>
</gene>
<name>A0A432LCN2_9BACI</name>
<feature type="domain" description="NERD" evidence="1">
    <location>
        <begin position="42"/>
        <end position="155"/>
    </location>
</feature>
<dbReference type="Pfam" id="PF08378">
    <property type="entry name" value="NERD"/>
    <property type="match status" value="1"/>
</dbReference>
<comment type="caution">
    <text evidence="2">The sequence shown here is derived from an EMBL/GenBank/DDBJ whole genome shotgun (WGS) entry which is preliminary data.</text>
</comment>
<dbReference type="RefSeq" id="WP_126658743.1">
    <property type="nucleotide sequence ID" value="NZ_RYYR01000009.1"/>
</dbReference>
<dbReference type="InterPro" id="IPR011528">
    <property type="entry name" value="NERD"/>
</dbReference>
<keyword evidence="3" id="KW-1185">Reference proteome</keyword>
<accession>A0A432LCN2</accession>
<dbReference type="Proteomes" id="UP000287910">
    <property type="component" value="Unassembled WGS sequence"/>
</dbReference>
<proteinExistence type="predicted"/>
<protein>
    <submittedName>
        <fullName evidence="2">NERD domain-containing protein</fullName>
    </submittedName>
</protein>
<organism evidence="2 3">
    <name type="scientific">Lysinibacillus antri</name>
    <dbReference type="NCBI Taxonomy" id="2498145"/>
    <lineage>
        <taxon>Bacteria</taxon>
        <taxon>Bacillati</taxon>
        <taxon>Bacillota</taxon>
        <taxon>Bacilli</taxon>
        <taxon>Bacillales</taxon>
        <taxon>Bacillaceae</taxon>
        <taxon>Lysinibacillus</taxon>
    </lineage>
</organism>
<reference evidence="2 3" key="1">
    <citation type="submission" date="2018-12" db="EMBL/GenBank/DDBJ databases">
        <title>Lysinibacillus antri sp. nov., isolated from a cave soil.</title>
        <authorList>
            <person name="Narsing Rao M.P."/>
            <person name="Zhang H."/>
            <person name="Dong Z.-Y."/>
            <person name="Niu X.-K."/>
            <person name="Zhang K."/>
            <person name="Fang B.-Z."/>
            <person name="Kang Y.-Q."/>
            <person name="Xiao M."/>
            <person name="Li W.-J."/>
        </authorList>
    </citation>
    <scope>NUCLEOTIDE SEQUENCE [LARGE SCALE GENOMIC DNA]</scope>
    <source>
        <strain evidence="2 3">SYSU K30002</strain>
    </source>
</reference>
<dbReference type="PROSITE" id="PS50965">
    <property type="entry name" value="NERD"/>
    <property type="match status" value="1"/>
</dbReference>
<evidence type="ECO:0000259" key="1">
    <source>
        <dbReference type="PROSITE" id="PS50965"/>
    </source>
</evidence>
<dbReference type="AlphaFoldDB" id="A0A432LCN2"/>
<evidence type="ECO:0000313" key="3">
    <source>
        <dbReference type="Proteomes" id="UP000287910"/>
    </source>
</evidence>
<evidence type="ECO:0000313" key="2">
    <source>
        <dbReference type="EMBL" id="RUL53604.1"/>
    </source>
</evidence>